<dbReference type="Pfam" id="PF08281">
    <property type="entry name" value="Sigma70_r4_2"/>
    <property type="match status" value="1"/>
</dbReference>
<dbReference type="EMBL" id="JBHSCY010000003">
    <property type="protein sequence ID" value="MFC4269798.1"/>
    <property type="molecule type" value="Genomic_DNA"/>
</dbReference>
<comment type="similarity">
    <text evidence="1 6">Belongs to the sigma-70 factor family. ECF subfamily.</text>
</comment>
<dbReference type="Pfam" id="PF04542">
    <property type="entry name" value="Sigma70_r2"/>
    <property type="match status" value="1"/>
</dbReference>
<protein>
    <recommendedName>
        <fullName evidence="6">RNA polymerase sigma factor</fullName>
    </recommendedName>
</protein>
<feature type="domain" description="RNA polymerase sigma-70 region 2" evidence="7">
    <location>
        <begin position="24"/>
        <end position="91"/>
    </location>
</feature>
<dbReference type="CDD" id="cd06171">
    <property type="entry name" value="Sigma70_r4"/>
    <property type="match status" value="1"/>
</dbReference>
<organism evidence="9 10">
    <name type="scientific">Polaribacter marinivivus</name>
    <dbReference type="NCBI Taxonomy" id="1524260"/>
    <lineage>
        <taxon>Bacteria</taxon>
        <taxon>Pseudomonadati</taxon>
        <taxon>Bacteroidota</taxon>
        <taxon>Flavobacteriia</taxon>
        <taxon>Flavobacteriales</taxon>
        <taxon>Flavobacteriaceae</taxon>
    </lineage>
</organism>
<gene>
    <name evidence="9" type="ORF">ACFOWD_12855</name>
</gene>
<dbReference type="InterPro" id="IPR007627">
    <property type="entry name" value="RNA_pol_sigma70_r2"/>
</dbReference>
<dbReference type="InterPro" id="IPR013325">
    <property type="entry name" value="RNA_pol_sigma_r2"/>
</dbReference>
<dbReference type="PANTHER" id="PTHR43133">
    <property type="entry name" value="RNA POLYMERASE ECF-TYPE SIGMA FACTO"/>
    <property type="match status" value="1"/>
</dbReference>
<dbReference type="Gene3D" id="1.10.1740.10">
    <property type="match status" value="1"/>
</dbReference>
<keyword evidence="5 6" id="KW-0804">Transcription</keyword>
<evidence type="ECO:0000256" key="1">
    <source>
        <dbReference type="ARBA" id="ARBA00010641"/>
    </source>
</evidence>
<dbReference type="PROSITE" id="PS01063">
    <property type="entry name" value="SIGMA70_ECF"/>
    <property type="match status" value="1"/>
</dbReference>
<dbReference type="InterPro" id="IPR013324">
    <property type="entry name" value="RNA_pol_sigma_r3/r4-like"/>
</dbReference>
<dbReference type="InterPro" id="IPR013249">
    <property type="entry name" value="RNA_pol_sigma70_r4_t2"/>
</dbReference>
<sequence length="183" mass="21720">MNTLSDNALMLRVKNGEIHTLGLLYERYKKRLFGFFYQMNKNVSVSEDLVQNVFIRVLKYKHTFHDESKFITWIFQIARNEMYDDFKKQKKDFYEDIETVSYRLNSDKNIESEIKIEEDKKTLKKAIDKLSPANKELIILSKLKELKYKEVGEIIGCTEGAARTKVHRALHSLKQIYLTIEKE</sequence>
<keyword evidence="10" id="KW-1185">Reference proteome</keyword>
<evidence type="ECO:0000256" key="3">
    <source>
        <dbReference type="ARBA" id="ARBA00023082"/>
    </source>
</evidence>
<dbReference type="RefSeq" id="WP_377411196.1">
    <property type="nucleotide sequence ID" value="NZ_JBHSCY010000003.1"/>
</dbReference>
<evidence type="ECO:0000256" key="6">
    <source>
        <dbReference type="RuleBase" id="RU000716"/>
    </source>
</evidence>
<evidence type="ECO:0000256" key="4">
    <source>
        <dbReference type="ARBA" id="ARBA00023125"/>
    </source>
</evidence>
<evidence type="ECO:0000259" key="8">
    <source>
        <dbReference type="Pfam" id="PF08281"/>
    </source>
</evidence>
<dbReference type="InterPro" id="IPR036388">
    <property type="entry name" value="WH-like_DNA-bd_sf"/>
</dbReference>
<reference evidence="10" key="1">
    <citation type="journal article" date="2019" name="Int. J. Syst. Evol. Microbiol.">
        <title>The Global Catalogue of Microorganisms (GCM) 10K type strain sequencing project: providing services to taxonomists for standard genome sequencing and annotation.</title>
        <authorList>
            <consortium name="The Broad Institute Genomics Platform"/>
            <consortium name="The Broad Institute Genome Sequencing Center for Infectious Disease"/>
            <person name="Wu L."/>
            <person name="Ma J."/>
        </authorList>
    </citation>
    <scope>NUCLEOTIDE SEQUENCE [LARGE SCALE GENOMIC DNA]</scope>
    <source>
        <strain evidence="10">CECT 8655</strain>
    </source>
</reference>
<evidence type="ECO:0000313" key="10">
    <source>
        <dbReference type="Proteomes" id="UP001595826"/>
    </source>
</evidence>
<evidence type="ECO:0000256" key="2">
    <source>
        <dbReference type="ARBA" id="ARBA00023015"/>
    </source>
</evidence>
<proteinExistence type="inferred from homology"/>
<keyword evidence="3 6" id="KW-0731">Sigma factor</keyword>
<dbReference type="InterPro" id="IPR000838">
    <property type="entry name" value="RNA_pol_sigma70_ECF_CS"/>
</dbReference>
<dbReference type="SUPFAM" id="SSF88659">
    <property type="entry name" value="Sigma3 and sigma4 domains of RNA polymerase sigma factors"/>
    <property type="match status" value="1"/>
</dbReference>
<comment type="caution">
    <text evidence="9">The sequence shown here is derived from an EMBL/GenBank/DDBJ whole genome shotgun (WGS) entry which is preliminary data.</text>
</comment>
<name>A0ABV8RCY5_9FLAO</name>
<feature type="domain" description="RNA polymerase sigma factor 70 region 4 type 2" evidence="8">
    <location>
        <begin position="123"/>
        <end position="170"/>
    </location>
</feature>
<evidence type="ECO:0000259" key="7">
    <source>
        <dbReference type="Pfam" id="PF04542"/>
    </source>
</evidence>
<keyword evidence="2 6" id="KW-0805">Transcription regulation</keyword>
<dbReference type="Proteomes" id="UP001595826">
    <property type="component" value="Unassembled WGS sequence"/>
</dbReference>
<dbReference type="SUPFAM" id="SSF88946">
    <property type="entry name" value="Sigma2 domain of RNA polymerase sigma factors"/>
    <property type="match status" value="1"/>
</dbReference>
<accession>A0ABV8RCY5</accession>
<keyword evidence="4 6" id="KW-0238">DNA-binding</keyword>
<dbReference type="PANTHER" id="PTHR43133:SF8">
    <property type="entry name" value="RNA POLYMERASE SIGMA FACTOR HI_1459-RELATED"/>
    <property type="match status" value="1"/>
</dbReference>
<dbReference type="InterPro" id="IPR014284">
    <property type="entry name" value="RNA_pol_sigma-70_dom"/>
</dbReference>
<dbReference type="InterPro" id="IPR039425">
    <property type="entry name" value="RNA_pol_sigma-70-like"/>
</dbReference>
<dbReference type="Gene3D" id="1.10.10.10">
    <property type="entry name" value="Winged helix-like DNA-binding domain superfamily/Winged helix DNA-binding domain"/>
    <property type="match status" value="1"/>
</dbReference>
<dbReference type="NCBIfam" id="TIGR02937">
    <property type="entry name" value="sigma70-ECF"/>
    <property type="match status" value="1"/>
</dbReference>
<evidence type="ECO:0000313" key="9">
    <source>
        <dbReference type="EMBL" id="MFC4269798.1"/>
    </source>
</evidence>
<evidence type="ECO:0000256" key="5">
    <source>
        <dbReference type="ARBA" id="ARBA00023163"/>
    </source>
</evidence>